<feature type="compositionally biased region" description="Polar residues" evidence="1">
    <location>
        <begin position="194"/>
        <end position="206"/>
    </location>
</feature>
<feature type="region of interest" description="Disordered" evidence="1">
    <location>
        <begin position="155"/>
        <end position="206"/>
    </location>
</feature>
<feature type="region of interest" description="Disordered" evidence="1">
    <location>
        <begin position="98"/>
        <end position="134"/>
    </location>
</feature>
<organism evidence="2 3">
    <name type="scientific">Trypanosoma cruzi</name>
    <dbReference type="NCBI Taxonomy" id="5693"/>
    <lineage>
        <taxon>Eukaryota</taxon>
        <taxon>Discoba</taxon>
        <taxon>Euglenozoa</taxon>
        <taxon>Kinetoplastea</taxon>
        <taxon>Metakinetoplastina</taxon>
        <taxon>Trypanosomatida</taxon>
        <taxon>Trypanosomatidae</taxon>
        <taxon>Trypanosoma</taxon>
        <taxon>Schizotrypanum</taxon>
    </lineage>
</organism>
<name>A0A7J6XQH6_TRYCR</name>
<reference evidence="2 3" key="1">
    <citation type="journal article" date="2019" name="Genome Biol. Evol.">
        <title>Nanopore Sequencing Significantly Improves Genome Assembly of the Protozoan Parasite Trypanosoma cruzi.</title>
        <authorList>
            <person name="Diaz-Viraque F."/>
            <person name="Pita S."/>
            <person name="Greif G."/>
            <person name="de Souza R.C.M."/>
            <person name="Iraola G."/>
            <person name="Robello C."/>
        </authorList>
    </citation>
    <scope>NUCLEOTIDE SEQUENCE [LARGE SCALE GENOMIC DNA]</scope>
    <source>
        <strain evidence="2 3">Berenice</strain>
    </source>
</reference>
<feature type="compositionally biased region" description="Basic and acidic residues" evidence="1">
    <location>
        <begin position="156"/>
        <end position="166"/>
    </location>
</feature>
<gene>
    <name evidence="2" type="ORF">ECC02_010409</name>
</gene>
<accession>A0A7J6XQH6</accession>
<sequence>MKKKSSITVPHKFKNRLAAVWPHQTVCIYFAHKRKLKRWLRVFQPSDPPCVRTSFIFHGVICVLLLPSALSSACECGPQSTVTRVCGDWEKHADMTGVASLHRESERSKRKKNHQEGREMLTGLPAREMNTKSKKKNTAAGCGCVCVALRVSARPGHKENKTRGKEMCAPPHRPSSHAHTSRLPQRAVRRGPSSCVQQARRTGPSS</sequence>
<dbReference type="EMBL" id="JABDHM010000176">
    <property type="protein sequence ID" value="KAF5216774.1"/>
    <property type="molecule type" value="Genomic_DNA"/>
</dbReference>
<dbReference type="VEuPathDB" id="TriTrypDB:ECC02_010409"/>
<dbReference type="AlphaFoldDB" id="A0A7J6XQH6"/>
<proteinExistence type="predicted"/>
<protein>
    <submittedName>
        <fullName evidence="2">Uncharacterized protein</fullName>
    </submittedName>
</protein>
<evidence type="ECO:0000256" key="1">
    <source>
        <dbReference type="SAM" id="MobiDB-lite"/>
    </source>
</evidence>
<evidence type="ECO:0000313" key="3">
    <source>
        <dbReference type="Proteomes" id="UP000583944"/>
    </source>
</evidence>
<dbReference type="Proteomes" id="UP000583944">
    <property type="component" value="Unassembled WGS sequence"/>
</dbReference>
<evidence type="ECO:0000313" key="2">
    <source>
        <dbReference type="EMBL" id="KAF5216774.1"/>
    </source>
</evidence>
<comment type="caution">
    <text evidence="2">The sequence shown here is derived from an EMBL/GenBank/DDBJ whole genome shotgun (WGS) entry which is preliminary data.</text>
</comment>